<evidence type="ECO:0008006" key="4">
    <source>
        <dbReference type="Google" id="ProtNLM"/>
    </source>
</evidence>
<accession>A0AAU9AGM7</accession>
<dbReference type="Proteomes" id="UP000218824">
    <property type="component" value="Chromosome"/>
</dbReference>
<dbReference type="GeneID" id="83062100"/>
<feature type="chain" id="PRO_5043941903" description="Lipoprotein" evidence="1">
    <location>
        <begin position="28"/>
        <end position="73"/>
    </location>
</feature>
<dbReference type="EMBL" id="AP014940">
    <property type="protein sequence ID" value="BAV95648.1"/>
    <property type="molecule type" value="Genomic_DNA"/>
</dbReference>
<dbReference type="RefSeq" id="WP_096376267.1">
    <property type="nucleotide sequence ID" value="NZ_AP014940.1"/>
</dbReference>
<gene>
    <name evidence="2" type="ORF">LEN_0161</name>
</gene>
<name>A0AAU9AGM7_LYSEN</name>
<evidence type="ECO:0000313" key="3">
    <source>
        <dbReference type="Proteomes" id="UP000218824"/>
    </source>
</evidence>
<dbReference type="KEGG" id="lem:LEN_0161"/>
<dbReference type="PROSITE" id="PS51257">
    <property type="entry name" value="PROKAR_LIPOPROTEIN"/>
    <property type="match status" value="1"/>
</dbReference>
<proteinExistence type="predicted"/>
<evidence type="ECO:0000256" key="1">
    <source>
        <dbReference type="SAM" id="SignalP"/>
    </source>
</evidence>
<feature type="signal peptide" evidence="1">
    <location>
        <begin position="1"/>
        <end position="27"/>
    </location>
</feature>
<organism evidence="2 3">
    <name type="scientific">Lysobacter enzymogenes</name>
    <dbReference type="NCBI Taxonomy" id="69"/>
    <lineage>
        <taxon>Bacteria</taxon>
        <taxon>Pseudomonadati</taxon>
        <taxon>Pseudomonadota</taxon>
        <taxon>Gammaproteobacteria</taxon>
        <taxon>Lysobacterales</taxon>
        <taxon>Lysobacteraceae</taxon>
        <taxon>Lysobacter</taxon>
    </lineage>
</organism>
<evidence type="ECO:0000313" key="2">
    <source>
        <dbReference type="EMBL" id="BAV95648.1"/>
    </source>
</evidence>
<keyword evidence="1" id="KW-0732">Signal</keyword>
<reference evidence="2 3" key="1">
    <citation type="journal article" date="2017" name="DNA Res.">
        <title>Complete genome sequence and expression profile of the commercial lytic enzyme producer Lysobacter enzymogenes M497-1.</title>
        <authorList>
            <person name="Takami H."/>
            <person name="Toyoda A."/>
            <person name="Uchiyama I."/>
            <person name="Itoh T."/>
            <person name="Takaki Y."/>
            <person name="Arai W."/>
            <person name="Nishi S."/>
            <person name="Kawai M."/>
            <person name="Shinya K."/>
            <person name="Ikeda H."/>
        </authorList>
    </citation>
    <scope>NUCLEOTIDE SEQUENCE [LARGE SCALE GENOMIC DNA]</scope>
    <source>
        <strain evidence="2 3">M497-1</strain>
    </source>
</reference>
<protein>
    <recommendedName>
        <fullName evidence="4">Lipoprotein</fullName>
    </recommendedName>
</protein>
<dbReference type="AlphaFoldDB" id="A0AAU9AGM7"/>
<sequence length="73" mass="8045">MHPIRRRLTLFAAAFVFAAGFAGTAVAGSCWDCLQIYNDCMNEPGTTQSQCAHRHNLCAQPMNCPLMPESEIE</sequence>